<name>A0A512NGV0_9HYPH</name>
<dbReference type="Pfam" id="PF08734">
    <property type="entry name" value="GYD"/>
    <property type="match status" value="1"/>
</dbReference>
<dbReference type="EMBL" id="BKAJ01000094">
    <property type="protein sequence ID" value="GEP58145.1"/>
    <property type="molecule type" value="Genomic_DNA"/>
</dbReference>
<accession>A0A512NGV0</accession>
<evidence type="ECO:0000313" key="2">
    <source>
        <dbReference type="Proteomes" id="UP000321058"/>
    </source>
</evidence>
<sequence length="97" mass="10423">MATYCVLGSFTEQGVRGAKDSPKRAEAFKEMAKKCGVTVKEVYWAQGQYDVVTILEASDDLAVTSLALSAGALGNIRTQTLRLFSAGDMKAIIEKMA</sequence>
<dbReference type="InterPro" id="IPR014845">
    <property type="entry name" value="GYD/TTHA1554"/>
</dbReference>
<organism evidence="1 2">
    <name type="scientific">Reyranella soli</name>
    <dbReference type="NCBI Taxonomy" id="1230389"/>
    <lineage>
        <taxon>Bacteria</taxon>
        <taxon>Pseudomonadati</taxon>
        <taxon>Pseudomonadota</taxon>
        <taxon>Alphaproteobacteria</taxon>
        <taxon>Hyphomicrobiales</taxon>
        <taxon>Reyranellaceae</taxon>
        <taxon>Reyranella</taxon>
    </lineage>
</organism>
<dbReference type="Proteomes" id="UP000321058">
    <property type="component" value="Unassembled WGS sequence"/>
</dbReference>
<dbReference type="AlphaFoldDB" id="A0A512NGV0"/>
<proteinExistence type="predicted"/>
<comment type="caution">
    <text evidence="1">The sequence shown here is derived from an EMBL/GenBank/DDBJ whole genome shotgun (WGS) entry which is preliminary data.</text>
</comment>
<dbReference type="OrthoDB" id="9795737at2"/>
<reference evidence="1 2" key="1">
    <citation type="submission" date="2019-07" db="EMBL/GenBank/DDBJ databases">
        <title>Whole genome shotgun sequence of Reyranella soli NBRC 108950.</title>
        <authorList>
            <person name="Hosoyama A."/>
            <person name="Uohara A."/>
            <person name="Ohji S."/>
            <person name="Ichikawa N."/>
        </authorList>
    </citation>
    <scope>NUCLEOTIDE SEQUENCE [LARGE SCALE GENOMIC DNA]</scope>
    <source>
        <strain evidence="1 2">NBRC 108950</strain>
    </source>
</reference>
<evidence type="ECO:0000313" key="1">
    <source>
        <dbReference type="EMBL" id="GEP58145.1"/>
    </source>
</evidence>
<protein>
    <submittedName>
        <fullName evidence="1">GYD domain-containing protein</fullName>
    </submittedName>
</protein>
<gene>
    <name evidence="1" type="ORF">RSO01_53110</name>
</gene>
<keyword evidence="2" id="KW-1185">Reference proteome</keyword>
<dbReference type="RefSeq" id="WP_147153100.1">
    <property type="nucleotide sequence ID" value="NZ_BKAJ01000094.1"/>
</dbReference>